<evidence type="ECO:0000256" key="1">
    <source>
        <dbReference type="SAM" id="SignalP"/>
    </source>
</evidence>
<keyword evidence="1" id="KW-0732">Signal</keyword>
<proteinExistence type="predicted"/>
<protein>
    <submittedName>
        <fullName evidence="4">DUF5916 domain-containing protein</fullName>
    </submittedName>
</protein>
<dbReference type="Proteomes" id="UP001595789">
    <property type="component" value="Unassembled WGS sequence"/>
</dbReference>
<evidence type="ECO:0000313" key="4">
    <source>
        <dbReference type="EMBL" id="MFC4213392.1"/>
    </source>
</evidence>
<sequence length="730" mass="82535">MQKKTCKFFFLVATLSASLCLHSFAQEVDRTGNFPPPVQQVKLQALRTNTPITIDGKIDEQAWKMAIPVNGFVQVDPNQGKPTNYSTIVKILFDEKYLYIAAYCSDSIGKNGIRVQDLRRDFGFFDNDLFGVAIDPFNGKRNAMVFQTNPYGAQRDLQSFDDNIFDRDWDALWNTRSQINDDGWSCEMAIPWKTLRYPDAKDGKSIWGINFVRIARRTNETSAFPGYPRSTDSYRMTYTALLEGIEPPKPSTNIQVNPYTVATYTDHPDGGKKLQSKFGGEFKWNPNVHSTVDVTINTDFAQADADRQVNNLTRFSVLFPERRQFFLENAGLFDAGSVGNFKPFFSRSIGLDQNGDLIPIDAGLRYTDKNTSYSLGALYVHQRNDNNSLASNIAVARLIKNYSKANNIGLLLTGNQQQADNGTSNGSASITGFNRISDKLSLDYTFSGTKTKGITPADGVAATAKLSYNSNGMGLLYSTTFISNNYNPALGFVARNNYINNYLDVYLLRRKVSWLPKFIRSWEPGVSLDSYQNPANLNLQEALIKVYPIFLVFNDGGKLIASAHFNLQRLDQEFNPLGLTIPKGSYNYTQANLEYYSDRSSKFSYGIYLNHGGYYDGNISSFTGNVRYAPLAQLAFSIDYEYNKLKNIGIDKNDLTTQLVVPNVRMALNPRLQFNLFYQYNTATASSRWNSRFSWEYRPQSFIYLVYNQLGQTGLHQQQTIAKISYLKQF</sequence>
<evidence type="ECO:0000259" key="2">
    <source>
        <dbReference type="Pfam" id="PF06452"/>
    </source>
</evidence>
<dbReference type="Pfam" id="PF06452">
    <property type="entry name" value="CBM9_1"/>
    <property type="match status" value="1"/>
</dbReference>
<feature type="chain" id="PRO_5047264048" evidence="1">
    <location>
        <begin position="26"/>
        <end position="730"/>
    </location>
</feature>
<feature type="domain" description="DUF5916" evidence="3">
    <location>
        <begin position="250"/>
        <end position="352"/>
    </location>
</feature>
<dbReference type="EMBL" id="JBHSBW010000016">
    <property type="protein sequence ID" value="MFC4213392.1"/>
    <property type="molecule type" value="Genomic_DNA"/>
</dbReference>
<name>A0ABV8PHE1_9SPHI</name>
<evidence type="ECO:0000313" key="5">
    <source>
        <dbReference type="Proteomes" id="UP001595789"/>
    </source>
</evidence>
<evidence type="ECO:0000259" key="3">
    <source>
        <dbReference type="Pfam" id="PF19313"/>
    </source>
</evidence>
<dbReference type="InterPro" id="IPR045670">
    <property type="entry name" value="DUF5916"/>
</dbReference>
<reference evidence="5" key="1">
    <citation type="journal article" date="2019" name="Int. J. Syst. Evol. Microbiol.">
        <title>The Global Catalogue of Microorganisms (GCM) 10K type strain sequencing project: providing services to taxonomists for standard genome sequencing and annotation.</title>
        <authorList>
            <consortium name="The Broad Institute Genomics Platform"/>
            <consortium name="The Broad Institute Genome Sequencing Center for Infectious Disease"/>
            <person name="Wu L."/>
            <person name="Ma J."/>
        </authorList>
    </citation>
    <scope>NUCLEOTIDE SEQUENCE [LARGE SCALE GENOMIC DNA]</scope>
    <source>
        <strain evidence="5">CCM 8691</strain>
    </source>
</reference>
<organism evidence="4 5">
    <name type="scientific">Pedobacter lithocola</name>
    <dbReference type="NCBI Taxonomy" id="1908239"/>
    <lineage>
        <taxon>Bacteria</taxon>
        <taxon>Pseudomonadati</taxon>
        <taxon>Bacteroidota</taxon>
        <taxon>Sphingobacteriia</taxon>
        <taxon>Sphingobacteriales</taxon>
        <taxon>Sphingobacteriaceae</taxon>
        <taxon>Pedobacter</taxon>
    </lineage>
</organism>
<dbReference type="SUPFAM" id="SSF49344">
    <property type="entry name" value="CBD9-like"/>
    <property type="match status" value="1"/>
</dbReference>
<dbReference type="CDD" id="cd09618">
    <property type="entry name" value="CBM9_like_2"/>
    <property type="match status" value="1"/>
</dbReference>
<dbReference type="RefSeq" id="WP_378988555.1">
    <property type="nucleotide sequence ID" value="NZ_JBHSBW010000016.1"/>
</dbReference>
<comment type="caution">
    <text evidence="4">The sequence shown here is derived from an EMBL/GenBank/DDBJ whole genome shotgun (WGS) entry which is preliminary data.</text>
</comment>
<feature type="domain" description="Carbohydrate-binding" evidence="2">
    <location>
        <begin position="54"/>
        <end position="210"/>
    </location>
</feature>
<dbReference type="Pfam" id="PF19313">
    <property type="entry name" value="DUF5916"/>
    <property type="match status" value="1"/>
</dbReference>
<dbReference type="Gene3D" id="2.60.40.1190">
    <property type="match status" value="1"/>
</dbReference>
<gene>
    <name evidence="4" type="ORF">ACFOWA_19525</name>
</gene>
<accession>A0ABV8PHE1</accession>
<dbReference type="InterPro" id="IPR010502">
    <property type="entry name" value="Carb-bd_dom_fam9"/>
</dbReference>
<feature type="signal peptide" evidence="1">
    <location>
        <begin position="1"/>
        <end position="25"/>
    </location>
</feature>
<keyword evidence="5" id="KW-1185">Reference proteome</keyword>